<dbReference type="PROSITE" id="PS00622">
    <property type="entry name" value="HTH_LUXR_1"/>
    <property type="match status" value="1"/>
</dbReference>
<dbReference type="PRINTS" id="PR00038">
    <property type="entry name" value="HTHLUXR"/>
</dbReference>
<evidence type="ECO:0000313" key="8">
    <source>
        <dbReference type="EMBL" id="MDW5593978.1"/>
    </source>
</evidence>
<comment type="caution">
    <text evidence="8">The sequence shown here is derived from an EMBL/GenBank/DDBJ whole genome shotgun (WGS) entry which is preliminary data.</text>
</comment>
<dbReference type="CDD" id="cd17535">
    <property type="entry name" value="REC_NarL-like"/>
    <property type="match status" value="1"/>
</dbReference>
<dbReference type="Pfam" id="PF00072">
    <property type="entry name" value="Response_reg"/>
    <property type="match status" value="1"/>
</dbReference>
<dbReference type="SUPFAM" id="SSF52172">
    <property type="entry name" value="CheY-like"/>
    <property type="match status" value="1"/>
</dbReference>
<keyword evidence="4" id="KW-0804">Transcription</keyword>
<dbReference type="SMART" id="SM00421">
    <property type="entry name" value="HTH_LUXR"/>
    <property type="match status" value="1"/>
</dbReference>
<keyword evidence="1 5" id="KW-0597">Phosphoprotein</keyword>
<dbReference type="PROSITE" id="PS50110">
    <property type="entry name" value="RESPONSE_REGULATORY"/>
    <property type="match status" value="1"/>
</dbReference>
<dbReference type="InterPro" id="IPR001789">
    <property type="entry name" value="Sig_transdc_resp-reg_receiver"/>
</dbReference>
<keyword evidence="3" id="KW-0238">DNA-binding</keyword>
<dbReference type="PANTHER" id="PTHR43214:SF41">
    <property type="entry name" value="NITRATE_NITRITE RESPONSE REGULATOR PROTEIN NARP"/>
    <property type="match status" value="1"/>
</dbReference>
<feature type="domain" description="Response regulatory" evidence="7">
    <location>
        <begin position="7"/>
        <end position="121"/>
    </location>
</feature>
<evidence type="ECO:0000256" key="1">
    <source>
        <dbReference type="ARBA" id="ARBA00022553"/>
    </source>
</evidence>
<dbReference type="InterPro" id="IPR039420">
    <property type="entry name" value="WalR-like"/>
</dbReference>
<keyword evidence="9" id="KW-1185">Reference proteome</keyword>
<dbReference type="InterPro" id="IPR000792">
    <property type="entry name" value="Tscrpt_reg_LuxR_C"/>
</dbReference>
<feature type="domain" description="HTH luxR-type" evidence="6">
    <location>
        <begin position="156"/>
        <end position="221"/>
    </location>
</feature>
<dbReference type="RefSeq" id="WP_318596236.1">
    <property type="nucleotide sequence ID" value="NZ_JAWSTH010000011.1"/>
</dbReference>
<keyword evidence="2" id="KW-0805">Transcription regulation</keyword>
<dbReference type="InterPro" id="IPR058245">
    <property type="entry name" value="NreC/VraR/RcsB-like_REC"/>
</dbReference>
<evidence type="ECO:0000256" key="3">
    <source>
        <dbReference type="ARBA" id="ARBA00023125"/>
    </source>
</evidence>
<dbReference type="SUPFAM" id="SSF46894">
    <property type="entry name" value="C-terminal effector domain of the bipartite response regulators"/>
    <property type="match status" value="1"/>
</dbReference>
<protein>
    <submittedName>
        <fullName evidence="8">Response regulator transcription factor</fullName>
    </submittedName>
</protein>
<evidence type="ECO:0000313" key="9">
    <source>
        <dbReference type="Proteomes" id="UP001284601"/>
    </source>
</evidence>
<dbReference type="Proteomes" id="UP001284601">
    <property type="component" value="Unassembled WGS sequence"/>
</dbReference>
<gene>
    <name evidence="8" type="ORF">R7226_06515</name>
</gene>
<evidence type="ECO:0000259" key="6">
    <source>
        <dbReference type="PROSITE" id="PS50043"/>
    </source>
</evidence>
<reference evidence="8 9" key="2">
    <citation type="submission" date="2023-10" db="EMBL/GenBank/DDBJ databases">
        <authorList>
            <person name="Han X.F."/>
        </authorList>
    </citation>
    <scope>NUCLEOTIDE SEQUENCE [LARGE SCALE GENOMIC DNA]</scope>
    <source>
        <strain evidence="8 9">KCTC 39840</strain>
    </source>
</reference>
<evidence type="ECO:0000256" key="5">
    <source>
        <dbReference type="PROSITE-ProRule" id="PRU00169"/>
    </source>
</evidence>
<dbReference type="Pfam" id="PF00196">
    <property type="entry name" value="GerE"/>
    <property type="match status" value="1"/>
</dbReference>
<dbReference type="InterPro" id="IPR016032">
    <property type="entry name" value="Sig_transdc_resp-reg_C-effctor"/>
</dbReference>
<dbReference type="EMBL" id="JAWSTH010000011">
    <property type="protein sequence ID" value="MDW5593978.1"/>
    <property type="molecule type" value="Genomic_DNA"/>
</dbReference>
<evidence type="ECO:0000256" key="4">
    <source>
        <dbReference type="ARBA" id="ARBA00023163"/>
    </source>
</evidence>
<sequence length="223" mass="23630">MNRPLRRVVLVDDHAIFRAGLKAGLDATVEVAGEAGTVEQAVGLIRALDPDVVLLDVHLPDGGGQAVIPAVHAERPGVRFLALSVSDAAEDVVAVIRAGARGYVTKSISPEELLDAIHRIADGDAVFSPWLAGFVLDAFGGGGAAGDGVATTGPAADPELDQLTAREQDVLLLIARGYLYKEIGVRLHISVKTVESHVSNVLRKLQLSNRAELTRWAAQRRMI</sequence>
<dbReference type="Gene3D" id="3.40.50.2300">
    <property type="match status" value="1"/>
</dbReference>
<evidence type="ECO:0000259" key="7">
    <source>
        <dbReference type="PROSITE" id="PS50110"/>
    </source>
</evidence>
<name>A0ABU4HL12_9ACTN</name>
<reference evidence="9" key="1">
    <citation type="submission" date="2023-07" db="EMBL/GenBank/DDBJ databases">
        <title>Conexibacter stalactiti sp. nov., isolated from stalactites in a lava cave and emended description of the genus Conexibacter.</title>
        <authorList>
            <person name="Lee S.D."/>
        </authorList>
    </citation>
    <scope>NUCLEOTIDE SEQUENCE [LARGE SCALE GENOMIC DNA]</scope>
    <source>
        <strain evidence="9">KCTC 39840</strain>
    </source>
</reference>
<dbReference type="PROSITE" id="PS50043">
    <property type="entry name" value="HTH_LUXR_2"/>
    <property type="match status" value="1"/>
</dbReference>
<organism evidence="8 9">
    <name type="scientific">Conexibacter stalactiti</name>
    <dbReference type="NCBI Taxonomy" id="1940611"/>
    <lineage>
        <taxon>Bacteria</taxon>
        <taxon>Bacillati</taxon>
        <taxon>Actinomycetota</taxon>
        <taxon>Thermoleophilia</taxon>
        <taxon>Solirubrobacterales</taxon>
        <taxon>Conexibacteraceae</taxon>
        <taxon>Conexibacter</taxon>
    </lineage>
</organism>
<dbReference type="CDD" id="cd06170">
    <property type="entry name" value="LuxR_C_like"/>
    <property type="match status" value="1"/>
</dbReference>
<accession>A0ABU4HL12</accession>
<dbReference type="PANTHER" id="PTHR43214">
    <property type="entry name" value="TWO-COMPONENT RESPONSE REGULATOR"/>
    <property type="match status" value="1"/>
</dbReference>
<dbReference type="InterPro" id="IPR011006">
    <property type="entry name" value="CheY-like_superfamily"/>
</dbReference>
<proteinExistence type="predicted"/>
<dbReference type="SMART" id="SM00448">
    <property type="entry name" value="REC"/>
    <property type="match status" value="1"/>
</dbReference>
<evidence type="ECO:0000256" key="2">
    <source>
        <dbReference type="ARBA" id="ARBA00023015"/>
    </source>
</evidence>
<feature type="modified residue" description="4-aspartylphosphate" evidence="5">
    <location>
        <position position="56"/>
    </location>
</feature>